<keyword evidence="4" id="KW-0411">Iron-sulfur</keyword>
<dbReference type="PANTHER" id="PTHR40261">
    <property type="match status" value="1"/>
</dbReference>
<name>A0ABU4S3D8_9GAMM</name>
<dbReference type="SUPFAM" id="SSF50022">
    <property type="entry name" value="ISP domain"/>
    <property type="match status" value="1"/>
</dbReference>
<organism evidence="6 7">
    <name type="scientific">Gilvimarinus gilvus</name>
    <dbReference type="NCBI Taxonomy" id="3058038"/>
    <lineage>
        <taxon>Bacteria</taxon>
        <taxon>Pseudomonadati</taxon>
        <taxon>Pseudomonadota</taxon>
        <taxon>Gammaproteobacteria</taxon>
        <taxon>Cellvibrionales</taxon>
        <taxon>Cellvibrionaceae</taxon>
        <taxon>Gilvimarinus</taxon>
    </lineage>
</organism>
<dbReference type="PANTHER" id="PTHR40261:SF1">
    <property type="entry name" value="RIESKE DOMAIN-CONTAINING PROTEIN"/>
    <property type="match status" value="1"/>
</dbReference>
<keyword evidence="3" id="KW-0408">Iron</keyword>
<dbReference type="PROSITE" id="PS51296">
    <property type="entry name" value="RIESKE"/>
    <property type="match status" value="1"/>
</dbReference>
<keyword evidence="2" id="KW-0479">Metal-binding</keyword>
<evidence type="ECO:0000256" key="1">
    <source>
        <dbReference type="ARBA" id="ARBA00022714"/>
    </source>
</evidence>
<accession>A0ABU4S3D8</accession>
<comment type="caution">
    <text evidence="6">The sequence shown here is derived from an EMBL/GenBank/DDBJ whole genome shotgun (WGS) entry which is preliminary data.</text>
</comment>
<evidence type="ECO:0000259" key="5">
    <source>
        <dbReference type="PROSITE" id="PS51296"/>
    </source>
</evidence>
<gene>
    <name evidence="6" type="ORF">SCD92_13345</name>
</gene>
<dbReference type="Gene3D" id="2.102.10.10">
    <property type="entry name" value="Rieske [2Fe-2S] iron-sulphur domain"/>
    <property type="match status" value="1"/>
</dbReference>
<dbReference type="InterPro" id="IPR017941">
    <property type="entry name" value="Rieske_2Fe-2S"/>
</dbReference>
<dbReference type="InterPro" id="IPR036922">
    <property type="entry name" value="Rieske_2Fe-2S_sf"/>
</dbReference>
<dbReference type="EMBL" id="JAXAFO010000023">
    <property type="protein sequence ID" value="MDX6850353.1"/>
    <property type="molecule type" value="Genomic_DNA"/>
</dbReference>
<evidence type="ECO:0000256" key="4">
    <source>
        <dbReference type="ARBA" id="ARBA00023014"/>
    </source>
</evidence>
<evidence type="ECO:0000256" key="2">
    <source>
        <dbReference type="ARBA" id="ARBA00022723"/>
    </source>
</evidence>
<evidence type="ECO:0000313" key="7">
    <source>
        <dbReference type="Proteomes" id="UP001273505"/>
    </source>
</evidence>
<dbReference type="RefSeq" id="WP_302722308.1">
    <property type="nucleotide sequence ID" value="NZ_JAULRU010000514.1"/>
</dbReference>
<dbReference type="Pfam" id="PF00355">
    <property type="entry name" value="Rieske"/>
    <property type="match status" value="1"/>
</dbReference>
<dbReference type="CDD" id="cd03467">
    <property type="entry name" value="Rieske"/>
    <property type="match status" value="1"/>
</dbReference>
<dbReference type="Proteomes" id="UP001273505">
    <property type="component" value="Unassembled WGS sequence"/>
</dbReference>
<feature type="domain" description="Rieske" evidence="5">
    <location>
        <begin position="5"/>
        <end position="110"/>
    </location>
</feature>
<reference evidence="6 7" key="1">
    <citation type="submission" date="2023-11" db="EMBL/GenBank/DDBJ databases">
        <title>Gilvimarinus fulvus sp. nov., isolated from the surface of Kelp.</title>
        <authorList>
            <person name="Sun Y.Y."/>
            <person name="Gong Y."/>
            <person name="Du Z.J."/>
        </authorList>
    </citation>
    <scope>NUCLEOTIDE SEQUENCE [LARGE SCALE GENOMIC DNA]</scope>
    <source>
        <strain evidence="6 7">SDUM040013</strain>
    </source>
</reference>
<proteinExistence type="predicted"/>
<evidence type="ECO:0000313" key="6">
    <source>
        <dbReference type="EMBL" id="MDX6850353.1"/>
    </source>
</evidence>
<sequence length="115" mass="12242">MTELIALCASDALAEGASRGFAPQINGAPYPVFAVRKGGHVFAYRNLCPHAFIPLEWVPDQFLTSDKSLIQCANHGALFTLDTGQCIAGPCNGQSLIAVATVERDGALYLEPPRP</sequence>
<protein>
    <submittedName>
        <fullName evidence="6">Rieske (2Fe-2S) protein</fullName>
    </submittedName>
</protein>
<evidence type="ECO:0000256" key="3">
    <source>
        <dbReference type="ARBA" id="ARBA00023004"/>
    </source>
</evidence>
<keyword evidence="7" id="KW-1185">Reference proteome</keyword>
<keyword evidence="1" id="KW-0001">2Fe-2S</keyword>